<dbReference type="AlphaFoldDB" id="A0A8J7VRA3"/>
<dbReference type="Pfam" id="PF07787">
    <property type="entry name" value="TMEM43"/>
    <property type="match status" value="1"/>
</dbReference>
<feature type="signal peptide" evidence="3">
    <location>
        <begin position="1"/>
        <end position="36"/>
    </location>
</feature>
<protein>
    <recommendedName>
        <fullName evidence="7">DUF2167 domain-containing protein</fullName>
    </recommendedName>
</protein>
<evidence type="ECO:0000256" key="3">
    <source>
        <dbReference type="SAM" id="SignalP"/>
    </source>
</evidence>
<keyword evidence="2" id="KW-0472">Membrane</keyword>
<evidence type="ECO:0000313" key="5">
    <source>
        <dbReference type="EMBL" id="MBS7456177.1"/>
    </source>
</evidence>
<feature type="chain" id="PRO_5042774136" description="DUF2167 domain-containing protein" evidence="3">
    <location>
        <begin position="37"/>
        <end position="255"/>
    </location>
</feature>
<keyword evidence="6" id="KW-1185">Reference proteome</keyword>
<sequence>MSTSFSIPGGARSLRRRIPLLLAGLFAVATATSAAAQADRDATLPVPQGPPQAVGELRDPDFGVRSSGLALERQVEMYQWHQDDGRYVGTWSGEAIDSSGFDAAHRNPEMPVPPARWAAGAMTLDGHPIDPALLDSEWRPLLPDLDALHPNMAATFQPDASGLTTAADPAQPEVGDLRLRWRERVPATPAGIVLVDGRWQRVAAADDGRAAADPAATDAAAVQEANAPSRLGYWIIAAILGVALVVVVSVARRRR</sequence>
<keyword evidence="2" id="KW-0812">Transmembrane</keyword>
<feature type="region of interest" description="Disordered" evidence="1">
    <location>
        <begin position="37"/>
        <end position="61"/>
    </location>
</feature>
<comment type="caution">
    <text evidence="4">The sequence shown here is derived from an EMBL/GenBank/DDBJ whole genome shotgun (WGS) entry which is preliminary data.</text>
</comment>
<organism evidence="4">
    <name type="scientific">Coralloluteibacterium stylophorae</name>
    <dbReference type="NCBI Taxonomy" id="1776034"/>
    <lineage>
        <taxon>Bacteria</taxon>
        <taxon>Pseudomonadati</taxon>
        <taxon>Pseudomonadota</taxon>
        <taxon>Gammaproteobacteria</taxon>
        <taxon>Lysobacterales</taxon>
        <taxon>Lysobacteraceae</taxon>
        <taxon>Coralloluteibacterium</taxon>
    </lineage>
</organism>
<feature type="transmembrane region" description="Helical" evidence="2">
    <location>
        <begin position="231"/>
        <end position="251"/>
    </location>
</feature>
<evidence type="ECO:0000313" key="6">
    <source>
        <dbReference type="Proteomes" id="UP000675747"/>
    </source>
</evidence>
<reference evidence="5 6" key="1">
    <citation type="journal article" date="2021" name="Microbiol. Resour. Announc.">
        <title>Draft Genome Sequence of Coralloluteibacterium stylophorae LMG 29479T.</title>
        <authorList>
            <person name="Karlyshev A.V."/>
            <person name="Kudryashova E.B."/>
            <person name="Ariskina E.V."/>
            <person name="Conroy A.P."/>
            <person name="Abidueva E.Y."/>
        </authorList>
    </citation>
    <scope>NUCLEOTIDE SEQUENCE [LARGE SCALE GENOMIC DNA]</scope>
    <source>
        <strain evidence="5 6">LMG 29479</strain>
    </source>
</reference>
<evidence type="ECO:0000256" key="2">
    <source>
        <dbReference type="SAM" id="Phobius"/>
    </source>
</evidence>
<dbReference type="RefSeq" id="WP_211925591.1">
    <property type="nucleotide sequence ID" value="NZ_JAGQFT020000002.1"/>
</dbReference>
<dbReference type="InterPro" id="IPR012430">
    <property type="entry name" value="TMEM43_fam"/>
</dbReference>
<gene>
    <name evidence="5" type="ORF">KB893_003385</name>
    <name evidence="4" type="ORF">KB893_03685</name>
</gene>
<evidence type="ECO:0000256" key="1">
    <source>
        <dbReference type="SAM" id="MobiDB-lite"/>
    </source>
</evidence>
<keyword evidence="3" id="KW-0732">Signal</keyword>
<dbReference type="EMBL" id="JAGQFT020000002">
    <property type="protein sequence ID" value="MBS7456177.1"/>
    <property type="molecule type" value="Genomic_DNA"/>
</dbReference>
<dbReference type="EMBL" id="JAGQFT010000015">
    <property type="protein sequence ID" value="MBR0561625.1"/>
    <property type="molecule type" value="Genomic_DNA"/>
</dbReference>
<keyword evidence="2" id="KW-1133">Transmembrane helix</keyword>
<name>A0A8J7VRA3_9GAMM</name>
<proteinExistence type="predicted"/>
<evidence type="ECO:0000313" key="4">
    <source>
        <dbReference type="EMBL" id="MBR0561625.1"/>
    </source>
</evidence>
<accession>A0A8J7VRA3</accession>
<reference evidence="4" key="2">
    <citation type="submission" date="2021-04" db="EMBL/GenBank/DDBJ databases">
        <authorList>
            <person name="Karlyshev A.V."/>
        </authorList>
    </citation>
    <scope>NUCLEOTIDE SEQUENCE</scope>
    <source>
        <strain evidence="4">LMG 29479</strain>
    </source>
</reference>
<dbReference type="Proteomes" id="UP000675747">
    <property type="component" value="Unassembled WGS sequence"/>
</dbReference>
<evidence type="ECO:0008006" key="7">
    <source>
        <dbReference type="Google" id="ProtNLM"/>
    </source>
</evidence>